<dbReference type="EMBL" id="MN738841">
    <property type="protein sequence ID" value="QHT39307.1"/>
    <property type="molecule type" value="Genomic_DNA"/>
</dbReference>
<proteinExistence type="predicted"/>
<keyword evidence="1" id="KW-1133">Transmembrane helix</keyword>
<sequence length="108" mass="12770">MNLNVEHVLMFALFVCALYYLGNYGIEGWNTEQEYQRNIDWCTKRMEECLCKKTGFFHSPIGEENRSCNDEVDIIMLPEKMRANNFDKCILYPYQDGNPSWLHCLDLS</sequence>
<keyword evidence="1" id="KW-0812">Transmembrane</keyword>
<name>A0A6C0FBS7_9ZZZZ</name>
<evidence type="ECO:0000256" key="1">
    <source>
        <dbReference type="SAM" id="Phobius"/>
    </source>
</evidence>
<protein>
    <submittedName>
        <fullName evidence="2">Uncharacterized protein</fullName>
    </submittedName>
</protein>
<evidence type="ECO:0000313" key="2">
    <source>
        <dbReference type="EMBL" id="QHT39307.1"/>
    </source>
</evidence>
<organism evidence="2">
    <name type="scientific">viral metagenome</name>
    <dbReference type="NCBI Taxonomy" id="1070528"/>
    <lineage>
        <taxon>unclassified sequences</taxon>
        <taxon>metagenomes</taxon>
        <taxon>organismal metagenomes</taxon>
    </lineage>
</organism>
<feature type="transmembrane region" description="Helical" evidence="1">
    <location>
        <begin position="7"/>
        <end position="26"/>
    </location>
</feature>
<accession>A0A6C0FBS7</accession>
<reference evidence="2" key="1">
    <citation type="journal article" date="2020" name="Nature">
        <title>Giant virus diversity and host interactions through global metagenomics.</title>
        <authorList>
            <person name="Schulz F."/>
            <person name="Roux S."/>
            <person name="Paez-Espino D."/>
            <person name="Jungbluth S."/>
            <person name="Walsh D.A."/>
            <person name="Denef V.J."/>
            <person name="McMahon K.D."/>
            <person name="Konstantinidis K.T."/>
            <person name="Eloe-Fadrosh E.A."/>
            <person name="Kyrpides N.C."/>
            <person name="Woyke T."/>
        </authorList>
    </citation>
    <scope>NUCLEOTIDE SEQUENCE</scope>
    <source>
        <strain evidence="2">GVMAG-S-ERX556126-94</strain>
    </source>
</reference>
<keyword evidence="1" id="KW-0472">Membrane</keyword>
<dbReference type="AlphaFoldDB" id="A0A6C0FBS7"/>